<dbReference type="PANTHER" id="PTHR34387">
    <property type="entry name" value="SLR1258 PROTEIN"/>
    <property type="match status" value="1"/>
</dbReference>
<protein>
    <submittedName>
        <fullName evidence="2">Putative secreted protein</fullName>
    </submittedName>
</protein>
<organism evidence="2 3">
    <name type="scientific">Acidovorax soli</name>
    <dbReference type="NCBI Taxonomy" id="592050"/>
    <lineage>
        <taxon>Bacteria</taxon>
        <taxon>Pseudomonadati</taxon>
        <taxon>Pseudomonadota</taxon>
        <taxon>Betaproteobacteria</taxon>
        <taxon>Burkholderiales</taxon>
        <taxon>Comamonadaceae</taxon>
        <taxon>Acidovorax</taxon>
    </lineage>
</organism>
<gene>
    <name evidence="2" type="ORF">HNP48_005969</name>
</gene>
<feature type="signal peptide" evidence="1">
    <location>
        <begin position="1"/>
        <end position="23"/>
    </location>
</feature>
<dbReference type="InterPro" id="IPR052022">
    <property type="entry name" value="26kDa_periplasmic_antigen"/>
</dbReference>
<keyword evidence="1" id="KW-0732">Signal</keyword>
<keyword evidence="3" id="KW-1185">Reference proteome</keyword>
<dbReference type="InterPro" id="IPR007497">
    <property type="entry name" value="SIMPL/DUF541"/>
</dbReference>
<dbReference type="GO" id="GO:0006974">
    <property type="term" value="P:DNA damage response"/>
    <property type="evidence" value="ECO:0007669"/>
    <property type="project" value="TreeGrafter"/>
</dbReference>
<dbReference type="Gene3D" id="3.30.110.170">
    <property type="entry name" value="Protein of unknown function (DUF541), domain 1"/>
    <property type="match status" value="1"/>
</dbReference>
<evidence type="ECO:0000313" key="2">
    <source>
        <dbReference type="EMBL" id="MBB6563250.1"/>
    </source>
</evidence>
<accession>A0A7X0UD45</accession>
<dbReference type="Gene3D" id="3.30.70.2970">
    <property type="entry name" value="Protein of unknown function (DUF541), domain 2"/>
    <property type="match status" value="1"/>
</dbReference>
<dbReference type="AlphaFoldDB" id="A0A7X0UD45"/>
<dbReference type="Pfam" id="PF04402">
    <property type="entry name" value="SIMPL"/>
    <property type="match status" value="1"/>
</dbReference>
<dbReference type="PANTHER" id="PTHR34387:SF1">
    <property type="entry name" value="PERIPLASMIC IMMUNOGENIC PROTEIN"/>
    <property type="match status" value="1"/>
</dbReference>
<reference evidence="2 3" key="1">
    <citation type="submission" date="2020-08" db="EMBL/GenBank/DDBJ databases">
        <title>Functional genomics of gut bacteria from endangered species of beetles.</title>
        <authorList>
            <person name="Carlos-Shanley C."/>
        </authorList>
    </citation>
    <scope>NUCLEOTIDE SEQUENCE [LARGE SCALE GENOMIC DNA]</scope>
    <source>
        <strain evidence="2 3">S00198</strain>
    </source>
</reference>
<dbReference type="RefSeq" id="WP_184864070.1">
    <property type="nucleotide sequence ID" value="NZ_JACHLK010000017.1"/>
</dbReference>
<name>A0A7X0UD45_9BURK</name>
<dbReference type="Proteomes" id="UP000575083">
    <property type="component" value="Unassembled WGS sequence"/>
</dbReference>
<feature type="chain" id="PRO_5031005029" evidence="1">
    <location>
        <begin position="24"/>
        <end position="239"/>
    </location>
</feature>
<sequence length="239" mass="25173">MKIATRLIATAALLACCTGAALAQNTAPPELRNVVQLSATGTVEAQQDLLVVTLATSKEGADASAVQAQLKQALDTALAEAKRNAQTGQLDVRTGPFGLYPRYAKDGKINGWQGRAELVLEGRDFARITSTAGKVQTMAISQVAFALSREARAKVEGEAQTQAIEQFKARAAELAKGFGFANYSLREVAVNSNEMSPGPRPRMMAMDANKASSFSESAVPVEAGKAQVVVTVSGSVQMR</sequence>
<evidence type="ECO:0000313" key="3">
    <source>
        <dbReference type="Proteomes" id="UP000575083"/>
    </source>
</evidence>
<evidence type="ECO:0000256" key="1">
    <source>
        <dbReference type="SAM" id="SignalP"/>
    </source>
</evidence>
<comment type="caution">
    <text evidence="2">The sequence shown here is derived from an EMBL/GenBank/DDBJ whole genome shotgun (WGS) entry which is preliminary data.</text>
</comment>
<dbReference type="EMBL" id="JACHLK010000017">
    <property type="protein sequence ID" value="MBB6563250.1"/>
    <property type="molecule type" value="Genomic_DNA"/>
</dbReference>
<proteinExistence type="predicted"/>